<dbReference type="Pfam" id="PF22381">
    <property type="entry name" value="Staph_reg_Sar_Rot"/>
    <property type="match status" value="1"/>
</dbReference>
<dbReference type="GO" id="GO:0003677">
    <property type="term" value="F:DNA binding"/>
    <property type="evidence" value="ECO:0007669"/>
    <property type="project" value="UniProtKB-KW"/>
</dbReference>
<accession>A0A840D8T6</accession>
<evidence type="ECO:0000259" key="8">
    <source>
        <dbReference type="PROSITE" id="PS50995"/>
    </source>
</evidence>
<evidence type="ECO:0000256" key="7">
    <source>
        <dbReference type="ARBA" id="ARBA00047207"/>
    </source>
</evidence>
<evidence type="ECO:0000256" key="3">
    <source>
        <dbReference type="ARBA" id="ARBA00023125"/>
    </source>
</evidence>
<keyword evidence="3 9" id="KW-0238">DNA-binding</keyword>
<organism evidence="9 10">
    <name type="scientific">Bacteroides reticulotermitis</name>
    <dbReference type="NCBI Taxonomy" id="1133319"/>
    <lineage>
        <taxon>Bacteria</taxon>
        <taxon>Pseudomonadati</taxon>
        <taxon>Bacteroidota</taxon>
        <taxon>Bacteroidia</taxon>
        <taxon>Bacteroidales</taxon>
        <taxon>Bacteroidaceae</taxon>
        <taxon>Bacteroides</taxon>
    </lineage>
</organism>
<dbReference type="SUPFAM" id="SSF46785">
    <property type="entry name" value="Winged helix' DNA-binding domain"/>
    <property type="match status" value="1"/>
</dbReference>
<evidence type="ECO:0000313" key="9">
    <source>
        <dbReference type="EMBL" id="MBB4045864.1"/>
    </source>
</evidence>
<dbReference type="InterPro" id="IPR036388">
    <property type="entry name" value="WH-like_DNA-bd_sf"/>
</dbReference>
<name>A0A840D8T6_9BACE</name>
<keyword evidence="4" id="KW-0804">Transcription</keyword>
<evidence type="ECO:0000256" key="5">
    <source>
        <dbReference type="ARBA" id="ARBA00046337"/>
    </source>
</evidence>
<dbReference type="SMART" id="SM00347">
    <property type="entry name" value="HTH_MARR"/>
    <property type="match status" value="1"/>
</dbReference>
<keyword evidence="10" id="KW-1185">Reference proteome</keyword>
<dbReference type="RefSeq" id="WP_044164447.1">
    <property type="nucleotide sequence ID" value="NZ_JACIER010000019.1"/>
</dbReference>
<dbReference type="GO" id="GO:0005737">
    <property type="term" value="C:cytoplasm"/>
    <property type="evidence" value="ECO:0007669"/>
    <property type="project" value="UniProtKB-SubCell"/>
</dbReference>
<dbReference type="AlphaFoldDB" id="A0A840D8T6"/>
<reference evidence="9" key="1">
    <citation type="submission" date="2020-08" db="EMBL/GenBank/DDBJ databases">
        <title>Genomic Encyclopedia of Type Strains, Phase IV (KMG-IV): sequencing the most valuable type-strain genomes for metagenomic binning, comparative biology and taxonomic classification.</title>
        <authorList>
            <person name="Goeker M."/>
        </authorList>
    </citation>
    <scope>NUCLEOTIDE SEQUENCE [LARGE SCALE GENOMIC DNA]</scope>
    <source>
        <strain evidence="9">DSM 105720</strain>
    </source>
</reference>
<gene>
    <name evidence="9" type="ORF">GGR06_003687</name>
</gene>
<dbReference type="GO" id="GO:0003700">
    <property type="term" value="F:DNA-binding transcription factor activity"/>
    <property type="evidence" value="ECO:0007669"/>
    <property type="project" value="InterPro"/>
</dbReference>
<dbReference type="InterPro" id="IPR055166">
    <property type="entry name" value="Transc_reg_Sar_Rot_HTH"/>
</dbReference>
<dbReference type="Proteomes" id="UP000560658">
    <property type="component" value="Unassembled WGS sequence"/>
</dbReference>
<sequence>MEQKNTQRVDNLIWRVAKQLNKRKRAVLEEFDLTCSQYDLLAAIWQSTREKKGVIQVDLAERTQIDPMTTSTILRNLQKRNLIIRERGLVNTRTVEIELTYSGSRLYQIAKKQIDQMREETYQSVDQQQIISQLLILSNKLNKSNH</sequence>
<evidence type="ECO:0000256" key="6">
    <source>
        <dbReference type="ARBA" id="ARBA00047188"/>
    </source>
</evidence>
<comment type="similarity">
    <text evidence="5">Belongs to the SarZ family.</text>
</comment>
<comment type="caution">
    <text evidence="9">The sequence shown here is derived from an EMBL/GenBank/DDBJ whole genome shotgun (WGS) entry which is preliminary data.</text>
</comment>
<keyword evidence="2" id="KW-0805">Transcription regulation</keyword>
<dbReference type="Gene3D" id="1.10.10.10">
    <property type="entry name" value="Winged helix-like DNA-binding domain superfamily/Winged helix DNA-binding domain"/>
    <property type="match status" value="1"/>
</dbReference>
<evidence type="ECO:0000256" key="4">
    <source>
        <dbReference type="ARBA" id="ARBA00023163"/>
    </source>
</evidence>
<dbReference type="InterPro" id="IPR036390">
    <property type="entry name" value="WH_DNA-bd_sf"/>
</dbReference>
<dbReference type="InterPro" id="IPR000835">
    <property type="entry name" value="HTH_MarR-typ"/>
</dbReference>
<evidence type="ECO:0000313" key="10">
    <source>
        <dbReference type="Proteomes" id="UP000560658"/>
    </source>
</evidence>
<comment type="subcellular location">
    <subcellularLocation>
        <location evidence="1">Cytoplasm</location>
    </subcellularLocation>
</comment>
<dbReference type="EMBL" id="JACIER010000019">
    <property type="protein sequence ID" value="MBB4045864.1"/>
    <property type="molecule type" value="Genomic_DNA"/>
</dbReference>
<proteinExistence type="inferred from homology"/>
<protein>
    <recommendedName>
        <fullName evidence="6">HTH-type transcriptional regulator SarZ</fullName>
    </recommendedName>
    <alternativeName>
        <fullName evidence="7">Staphylococcal accessory regulator Z</fullName>
    </alternativeName>
</protein>
<feature type="domain" description="HTH marR-type" evidence="8">
    <location>
        <begin position="6"/>
        <end position="143"/>
    </location>
</feature>
<dbReference type="PANTHER" id="PTHR42756:SF1">
    <property type="entry name" value="TRANSCRIPTIONAL REPRESSOR OF EMRAB OPERON"/>
    <property type="match status" value="1"/>
</dbReference>
<dbReference type="PROSITE" id="PS50995">
    <property type="entry name" value="HTH_MARR_2"/>
    <property type="match status" value="1"/>
</dbReference>
<evidence type="ECO:0000256" key="2">
    <source>
        <dbReference type="ARBA" id="ARBA00023015"/>
    </source>
</evidence>
<evidence type="ECO:0000256" key="1">
    <source>
        <dbReference type="ARBA" id="ARBA00004496"/>
    </source>
</evidence>
<dbReference type="PANTHER" id="PTHR42756">
    <property type="entry name" value="TRANSCRIPTIONAL REGULATOR, MARR"/>
    <property type="match status" value="1"/>
</dbReference>